<organism evidence="1 2">
    <name type="scientific">Necator americanus</name>
    <name type="common">Human hookworm</name>
    <dbReference type="NCBI Taxonomy" id="51031"/>
    <lineage>
        <taxon>Eukaryota</taxon>
        <taxon>Metazoa</taxon>
        <taxon>Ecdysozoa</taxon>
        <taxon>Nematoda</taxon>
        <taxon>Chromadorea</taxon>
        <taxon>Rhabditida</taxon>
        <taxon>Rhabditina</taxon>
        <taxon>Rhabditomorpha</taxon>
        <taxon>Strongyloidea</taxon>
        <taxon>Ancylostomatidae</taxon>
        <taxon>Bunostominae</taxon>
        <taxon>Necator</taxon>
    </lineage>
</organism>
<dbReference type="EMBL" id="JAVFWL010000004">
    <property type="protein sequence ID" value="KAK6746674.1"/>
    <property type="molecule type" value="Genomic_DNA"/>
</dbReference>
<name>A0ABR1D838_NECAM</name>
<reference evidence="1 2" key="1">
    <citation type="submission" date="2023-08" db="EMBL/GenBank/DDBJ databases">
        <title>A Necator americanus chromosomal reference genome.</title>
        <authorList>
            <person name="Ilik V."/>
            <person name="Petrzelkova K.J."/>
            <person name="Pardy F."/>
            <person name="Fuh T."/>
            <person name="Niatou-Singa F.S."/>
            <person name="Gouil Q."/>
            <person name="Baker L."/>
            <person name="Ritchie M.E."/>
            <person name="Jex A.R."/>
            <person name="Gazzola D."/>
            <person name="Li H."/>
            <person name="Toshio Fujiwara R."/>
            <person name="Zhan B."/>
            <person name="Aroian R.V."/>
            <person name="Pafco B."/>
            <person name="Schwarz E.M."/>
        </authorList>
    </citation>
    <scope>NUCLEOTIDE SEQUENCE [LARGE SCALE GENOMIC DNA]</scope>
    <source>
        <strain evidence="1 2">Aroian</strain>
        <tissue evidence="1">Whole animal</tissue>
    </source>
</reference>
<sequence>METEAIHRGEPFSKILHDKYFNLPTSIVRMQFHVHSFICRRNTNLTVVFSTGFRVIFDLHCAGAFHLGDQCFNVAV</sequence>
<dbReference type="Proteomes" id="UP001303046">
    <property type="component" value="Unassembled WGS sequence"/>
</dbReference>
<accession>A0ABR1D838</accession>
<proteinExistence type="predicted"/>
<protein>
    <submittedName>
        <fullName evidence="1">Uncharacterized protein</fullName>
    </submittedName>
</protein>
<keyword evidence="2" id="KW-1185">Reference proteome</keyword>
<evidence type="ECO:0000313" key="2">
    <source>
        <dbReference type="Proteomes" id="UP001303046"/>
    </source>
</evidence>
<evidence type="ECO:0000313" key="1">
    <source>
        <dbReference type="EMBL" id="KAK6746674.1"/>
    </source>
</evidence>
<gene>
    <name evidence="1" type="primary">Necator_chrIV.g13424</name>
    <name evidence="1" type="ORF">RB195_000133</name>
</gene>
<comment type="caution">
    <text evidence="1">The sequence shown here is derived from an EMBL/GenBank/DDBJ whole genome shotgun (WGS) entry which is preliminary data.</text>
</comment>